<dbReference type="EMBL" id="QDFT01000011">
    <property type="protein sequence ID" value="PVE76096.1"/>
    <property type="molecule type" value="Genomic_DNA"/>
</dbReference>
<dbReference type="Proteomes" id="UP000244649">
    <property type="component" value="Unassembled WGS sequence"/>
</dbReference>
<sequence>MVSSFGDLNGAGNQQIWIEVRRTGQDWGANRTDYWGEVRYYGNGYGSWDNRGGAWGWEANFGGAYVGGRFNVPFDQRFQQYHVLWAGNFSRYHDGEGWLGGFYSSAWIDTDHTNIGDGGANVTEEPAPRIPQIPAAPHSFSTVNITPTSFGVNYARGDNRGAGIEQDQAIWRRVSDGADVWDDGGPNGYTSPANGAGPRLTPGTEYDVFVRSRNVRGWGPWGGPIRAKTLSGAYVWNGSAWAPTEVFTWNGSAWQTAEVNTWTGSGWSAAG</sequence>
<evidence type="ECO:0000259" key="3">
    <source>
        <dbReference type="PROSITE" id="PS50853"/>
    </source>
</evidence>
<dbReference type="GO" id="GO:0000272">
    <property type="term" value="P:polysaccharide catabolic process"/>
    <property type="evidence" value="ECO:0007669"/>
    <property type="project" value="UniProtKB-KW"/>
</dbReference>
<evidence type="ECO:0000313" key="4">
    <source>
        <dbReference type="EMBL" id="PVE76096.1"/>
    </source>
</evidence>
<dbReference type="InterPro" id="IPR013783">
    <property type="entry name" value="Ig-like_fold"/>
</dbReference>
<dbReference type="RefSeq" id="WP_116537178.1">
    <property type="nucleotide sequence ID" value="NZ_QDFT01000011.1"/>
</dbReference>
<evidence type="ECO:0000313" key="5">
    <source>
        <dbReference type="Proteomes" id="UP000244649"/>
    </source>
</evidence>
<dbReference type="Gene3D" id="2.60.40.10">
    <property type="entry name" value="Immunoglobulins"/>
    <property type="match status" value="1"/>
</dbReference>
<evidence type="ECO:0000256" key="2">
    <source>
        <dbReference type="ARBA" id="ARBA00023326"/>
    </source>
</evidence>
<feature type="domain" description="Fibronectin type-III" evidence="3">
    <location>
        <begin position="136"/>
        <end position="232"/>
    </location>
</feature>
<keyword evidence="1" id="KW-0326">Glycosidase</keyword>
<gene>
    <name evidence="4" type="ORF">DC432_06585</name>
</gene>
<dbReference type="AlphaFoldDB" id="A0A2T7WQ19"/>
<keyword evidence="1" id="KW-0378">Hydrolase</keyword>
<comment type="caution">
    <text evidence="4">The sequence shown here is derived from an EMBL/GenBank/DDBJ whole genome shotgun (WGS) entry which is preliminary data.</text>
</comment>
<dbReference type="GO" id="GO:0016798">
    <property type="term" value="F:hydrolase activity, acting on glycosyl bonds"/>
    <property type="evidence" value="ECO:0007669"/>
    <property type="project" value="UniProtKB-KW"/>
</dbReference>
<dbReference type="PROSITE" id="PS50853">
    <property type="entry name" value="FN3"/>
    <property type="match status" value="1"/>
</dbReference>
<keyword evidence="2" id="KW-0624">Polysaccharide degradation</keyword>
<dbReference type="InterPro" id="IPR003961">
    <property type="entry name" value="FN3_dom"/>
</dbReference>
<evidence type="ECO:0000256" key="1">
    <source>
        <dbReference type="ARBA" id="ARBA00023295"/>
    </source>
</evidence>
<organism evidence="4 5">
    <name type="scientific">Microbacterium testaceum</name>
    <name type="common">Aureobacterium testaceum</name>
    <name type="synonym">Brevibacterium testaceum</name>
    <dbReference type="NCBI Taxonomy" id="2033"/>
    <lineage>
        <taxon>Bacteria</taxon>
        <taxon>Bacillati</taxon>
        <taxon>Actinomycetota</taxon>
        <taxon>Actinomycetes</taxon>
        <taxon>Micrococcales</taxon>
        <taxon>Microbacteriaceae</taxon>
        <taxon>Microbacterium</taxon>
    </lineage>
</organism>
<protein>
    <recommendedName>
        <fullName evidence="3">Fibronectin type-III domain-containing protein</fullName>
    </recommendedName>
</protein>
<dbReference type="SUPFAM" id="SSF49265">
    <property type="entry name" value="Fibronectin type III"/>
    <property type="match status" value="1"/>
</dbReference>
<accession>A0A2T7WQ19</accession>
<proteinExistence type="predicted"/>
<keyword evidence="2" id="KW-0119">Carbohydrate metabolism</keyword>
<dbReference type="CDD" id="cd00063">
    <property type="entry name" value="FN3"/>
    <property type="match status" value="1"/>
</dbReference>
<dbReference type="InterPro" id="IPR036116">
    <property type="entry name" value="FN3_sf"/>
</dbReference>
<reference evidence="4 5" key="1">
    <citation type="submission" date="2018-04" db="EMBL/GenBank/DDBJ databases">
        <authorList>
            <person name="Go L.Y."/>
            <person name="Mitchell J.A."/>
        </authorList>
    </citation>
    <scope>NUCLEOTIDE SEQUENCE [LARGE SCALE GENOMIC DNA]</scope>
    <source>
        <strain evidence="4 5">TPD7010</strain>
    </source>
</reference>
<name>A0A2T7WQ19_MICTE</name>